<evidence type="ECO:0000256" key="2">
    <source>
        <dbReference type="ARBA" id="ARBA00022692"/>
    </source>
</evidence>
<feature type="transmembrane region" description="Helical" evidence="6">
    <location>
        <begin position="608"/>
        <end position="631"/>
    </location>
</feature>
<comment type="subcellular location">
    <subcellularLocation>
        <location evidence="1">Membrane</location>
        <topology evidence="1">Multi-pass membrane protein</topology>
    </subcellularLocation>
</comment>
<dbReference type="PANTHER" id="PTHR13439:SF0">
    <property type="entry name" value="TOPOISOMERASE I DAMAGE AFFECTED PROTEIN 4"/>
    <property type="match status" value="1"/>
</dbReference>
<dbReference type="Proteomes" id="UP000195557">
    <property type="component" value="Unassembled WGS sequence"/>
</dbReference>
<dbReference type="PANTHER" id="PTHR13439">
    <property type="entry name" value="CT120 PROTEIN"/>
    <property type="match status" value="1"/>
</dbReference>
<accession>A0A1Y5IEP7</accession>
<name>A0A1Y5IEP7_OSTTA</name>
<dbReference type="GO" id="GO:0016020">
    <property type="term" value="C:membrane"/>
    <property type="evidence" value="ECO:0007669"/>
    <property type="project" value="UniProtKB-SubCell"/>
</dbReference>
<feature type="domain" description="TLC" evidence="7">
    <location>
        <begin position="398"/>
        <end position="639"/>
    </location>
</feature>
<dbReference type="eggNOG" id="ENOG502SABS">
    <property type="taxonomic scope" value="Eukaryota"/>
</dbReference>
<organism evidence="8">
    <name type="scientific">Ostreococcus tauri</name>
    <name type="common">Marine green alga</name>
    <dbReference type="NCBI Taxonomy" id="70448"/>
    <lineage>
        <taxon>Eukaryota</taxon>
        <taxon>Viridiplantae</taxon>
        <taxon>Chlorophyta</taxon>
        <taxon>Mamiellophyceae</taxon>
        <taxon>Mamiellales</taxon>
        <taxon>Bathycoccaceae</taxon>
        <taxon>Ostreococcus</taxon>
    </lineage>
</organism>
<evidence type="ECO:0000256" key="6">
    <source>
        <dbReference type="SAM" id="Phobius"/>
    </source>
</evidence>
<reference evidence="8" key="1">
    <citation type="submission" date="2017-04" db="EMBL/GenBank/DDBJ databases">
        <title>Population genomics of picophytoplankton unveils novel chromosome hypervariability.</title>
        <authorList>
            <consortium name="DOE Joint Genome Institute"/>
            <person name="Blanc-Mathieu R."/>
            <person name="Krasovec M."/>
            <person name="Hebrard M."/>
            <person name="Yau S."/>
            <person name="Desgranges E."/>
            <person name="Martin J."/>
            <person name="Schackwitz W."/>
            <person name="Kuo A."/>
            <person name="Salin G."/>
            <person name="Donnadieu C."/>
            <person name="Desdevises Y."/>
            <person name="Sanchez-Ferandin S."/>
            <person name="Moreau H."/>
            <person name="Rivals E."/>
            <person name="Grigoriev I.V."/>
            <person name="Grimsley N."/>
            <person name="Eyre-Walker A."/>
            <person name="Piganeau G."/>
        </authorList>
    </citation>
    <scope>NUCLEOTIDE SEQUENCE [LARGE SCALE GENOMIC DNA]</scope>
    <source>
        <strain evidence="8">RCC 1115</strain>
    </source>
</reference>
<evidence type="ECO:0000256" key="1">
    <source>
        <dbReference type="ARBA" id="ARBA00004141"/>
    </source>
</evidence>
<evidence type="ECO:0000259" key="7">
    <source>
        <dbReference type="PROSITE" id="PS50922"/>
    </source>
</evidence>
<dbReference type="GO" id="GO:0005783">
    <property type="term" value="C:endoplasmic reticulum"/>
    <property type="evidence" value="ECO:0007669"/>
    <property type="project" value="TreeGrafter"/>
</dbReference>
<evidence type="ECO:0000313" key="8">
    <source>
        <dbReference type="EMBL" id="OUS46674.1"/>
    </source>
</evidence>
<dbReference type="PROSITE" id="PS50922">
    <property type="entry name" value="TLC"/>
    <property type="match status" value="2"/>
</dbReference>
<keyword evidence="2 5" id="KW-0812">Transmembrane</keyword>
<protein>
    <submittedName>
        <fullName evidence="8">TLC domain-domain-containing protein</fullName>
    </submittedName>
</protein>
<gene>
    <name evidence="8" type="ORF">BE221DRAFT_94688</name>
</gene>
<dbReference type="AlphaFoldDB" id="A0A1Y5IEP7"/>
<evidence type="ECO:0000256" key="3">
    <source>
        <dbReference type="ARBA" id="ARBA00022989"/>
    </source>
</evidence>
<evidence type="ECO:0000256" key="4">
    <source>
        <dbReference type="ARBA" id="ARBA00023136"/>
    </source>
</evidence>
<keyword evidence="3 6" id="KW-1133">Transmembrane helix</keyword>
<feature type="domain" description="TLC" evidence="7">
    <location>
        <begin position="61"/>
        <end position="299"/>
    </location>
</feature>
<dbReference type="InterPro" id="IPR050846">
    <property type="entry name" value="TLCD"/>
</dbReference>
<feature type="transmembrane region" description="Helical" evidence="6">
    <location>
        <begin position="170"/>
        <end position="189"/>
    </location>
</feature>
<feature type="transmembrane region" description="Helical" evidence="6">
    <location>
        <begin position="487"/>
        <end position="515"/>
    </location>
</feature>
<keyword evidence="4 5" id="KW-0472">Membrane</keyword>
<feature type="transmembrane region" description="Helical" evidence="6">
    <location>
        <begin position="231"/>
        <end position="250"/>
    </location>
</feature>
<dbReference type="GO" id="GO:0055088">
    <property type="term" value="P:lipid homeostasis"/>
    <property type="evidence" value="ECO:0007669"/>
    <property type="project" value="TreeGrafter"/>
</dbReference>
<feature type="transmembrane region" description="Helical" evidence="6">
    <location>
        <begin position="270"/>
        <end position="287"/>
    </location>
</feature>
<evidence type="ECO:0000256" key="5">
    <source>
        <dbReference type="PROSITE-ProRule" id="PRU00205"/>
    </source>
</evidence>
<feature type="transmembrane region" description="Helical" evidence="6">
    <location>
        <begin position="567"/>
        <end position="587"/>
    </location>
</feature>
<dbReference type="InterPro" id="IPR006634">
    <property type="entry name" value="TLC-dom"/>
</dbReference>
<dbReference type="Pfam" id="PF03798">
    <property type="entry name" value="TRAM_LAG1_CLN8"/>
    <property type="match status" value="2"/>
</dbReference>
<dbReference type="EMBL" id="KZ155782">
    <property type="protein sequence ID" value="OUS46674.1"/>
    <property type="molecule type" value="Genomic_DNA"/>
</dbReference>
<proteinExistence type="predicted"/>
<sequence length="648" mass="71760">MAPKMPAYTRQHTPFSMKLEDPTDFCLKLAGATLLWEIPRFAVSRAIKRWYGKTNTPAERDFVRTAPSYVMSTVHALAMATTGLWVGNATLGLPNAADRYYLHAKSAFRGKALITTEIANWLFCGYMTGDLAHVLAAYPRLGKVDMVVHHACFIAASLLAGGSQTMMLPFSWLLIGEYSTPILCLRWFIQQMTYELKSARVIRWAEALGYRGDTVSSVTNAGKRLEFNTSVVFMAVFFVVRIVCYTGGLVNALSEAKIGTLDAVPRPVKLTLLALVTCGAALNYYWFSIMIRKAMRGPPKPKKEETDAKEEYQFHSIPHTRARVLLRPPMGFLRRVGSSAARVAYNGPHAMQPLTQPGVFFLKLLLNAAIWELVRFVCAFVTHRVLPKTAGESKETRAVRIDAPKHFTGAVHATMVTILAAKALRAVTRECAGDWRDAYYQRGLGVGLSASTRDLIERTNWLFLGYLAQDTVHVLLDLKRHQRVDMLAHHAVFITASILSGASQTMMLPFAWLLLGEASTPLLTLRWVIQSAAYSVKSDKVVGVAKAIGFRGEHVSSPSNAGKQLEFYAGLVLVLTFFIVRIVAYSIGYTHMLMMRMKGMIDPVPSSVAVTLNVLVGAGAGLNVHWFAIMIRKALRGAPKPKETKKEE</sequence>